<dbReference type="SUPFAM" id="SSF51316">
    <property type="entry name" value="Mss4-like"/>
    <property type="match status" value="1"/>
</dbReference>
<comment type="similarity">
    <text evidence="2">Belongs to the MsrB Met sulfoxide reductase family.</text>
</comment>
<dbReference type="PANTHER" id="PTHR10173">
    <property type="entry name" value="METHIONINE SULFOXIDE REDUCTASE"/>
    <property type="match status" value="1"/>
</dbReference>
<dbReference type="OrthoDB" id="9785497at2"/>
<reference evidence="9 10" key="1">
    <citation type="submission" date="2018-10" db="EMBL/GenBank/DDBJ databases">
        <title>Genomic Encyclopedia of Type Strains, Phase IV (KMG-IV): sequencing the most valuable type-strain genomes for metagenomic binning, comparative biology and taxonomic classification.</title>
        <authorList>
            <person name="Goeker M."/>
        </authorList>
    </citation>
    <scope>NUCLEOTIDE SEQUENCE [LARGE SCALE GENOMIC DNA]</scope>
    <source>
        <strain evidence="9 10">DSM 4734</strain>
    </source>
</reference>
<dbReference type="GO" id="GO:0046872">
    <property type="term" value="F:metal ion binding"/>
    <property type="evidence" value="ECO:0007669"/>
    <property type="project" value="UniProtKB-KW"/>
</dbReference>
<dbReference type="NCBIfam" id="TIGR00357">
    <property type="entry name" value="peptide-methionine (R)-S-oxide reductase MsrB"/>
    <property type="match status" value="1"/>
</dbReference>
<proteinExistence type="inferred from homology"/>
<dbReference type="InterPro" id="IPR011057">
    <property type="entry name" value="Mss4-like_sf"/>
</dbReference>
<dbReference type="PROSITE" id="PS51790">
    <property type="entry name" value="MSRB"/>
    <property type="match status" value="1"/>
</dbReference>
<dbReference type="EC" id="1.8.4.12" evidence="3"/>
<dbReference type="RefSeq" id="WP_121212214.1">
    <property type="nucleotide sequence ID" value="NZ_RBIM01000007.1"/>
</dbReference>
<dbReference type="GO" id="GO:0033743">
    <property type="term" value="F:peptide-methionine (R)-S-oxide reductase activity"/>
    <property type="evidence" value="ECO:0007669"/>
    <property type="project" value="UniProtKB-EC"/>
</dbReference>
<keyword evidence="4" id="KW-0479">Metal-binding</keyword>
<evidence type="ECO:0000256" key="7">
    <source>
        <dbReference type="ARBA" id="ARBA00048488"/>
    </source>
</evidence>
<evidence type="ECO:0000256" key="5">
    <source>
        <dbReference type="ARBA" id="ARBA00022833"/>
    </source>
</evidence>
<comment type="cofactor">
    <cofactor evidence="1">
        <name>Zn(2+)</name>
        <dbReference type="ChEBI" id="CHEBI:29105"/>
    </cofactor>
</comment>
<dbReference type="EMBL" id="RBIM01000007">
    <property type="protein sequence ID" value="RKQ95197.1"/>
    <property type="molecule type" value="Genomic_DNA"/>
</dbReference>
<protein>
    <recommendedName>
        <fullName evidence="3">peptide-methionine (R)-S-oxide reductase</fullName>
        <ecNumber evidence="3">1.8.4.12</ecNumber>
    </recommendedName>
</protein>
<dbReference type="GO" id="GO:0005737">
    <property type="term" value="C:cytoplasm"/>
    <property type="evidence" value="ECO:0007669"/>
    <property type="project" value="TreeGrafter"/>
</dbReference>
<dbReference type="InterPro" id="IPR028427">
    <property type="entry name" value="Met_Sox_Rdtase_MsrB"/>
</dbReference>
<dbReference type="Proteomes" id="UP000273675">
    <property type="component" value="Unassembled WGS sequence"/>
</dbReference>
<accession>A0A495D140</accession>
<dbReference type="GO" id="GO:0030091">
    <property type="term" value="P:protein repair"/>
    <property type="evidence" value="ECO:0007669"/>
    <property type="project" value="InterPro"/>
</dbReference>
<keyword evidence="6" id="KW-0560">Oxidoreductase</keyword>
<dbReference type="InterPro" id="IPR002579">
    <property type="entry name" value="Met_Sox_Rdtase_MsrB_dom"/>
</dbReference>
<gene>
    <name evidence="9" type="ORF">C7435_2886</name>
</gene>
<evidence type="ECO:0000259" key="8">
    <source>
        <dbReference type="PROSITE" id="PS51790"/>
    </source>
</evidence>
<evidence type="ECO:0000313" key="10">
    <source>
        <dbReference type="Proteomes" id="UP000273675"/>
    </source>
</evidence>
<evidence type="ECO:0000313" key="9">
    <source>
        <dbReference type="EMBL" id="RKQ95197.1"/>
    </source>
</evidence>
<evidence type="ECO:0000256" key="6">
    <source>
        <dbReference type="ARBA" id="ARBA00023002"/>
    </source>
</evidence>
<dbReference type="FunFam" id="2.170.150.20:FF:000001">
    <property type="entry name" value="Peptide methionine sulfoxide reductase MsrB"/>
    <property type="match status" value="1"/>
</dbReference>
<evidence type="ECO:0000256" key="1">
    <source>
        <dbReference type="ARBA" id="ARBA00001947"/>
    </source>
</evidence>
<dbReference type="Gene3D" id="2.170.150.20">
    <property type="entry name" value="Peptide methionine sulfoxide reductase"/>
    <property type="match status" value="1"/>
</dbReference>
<name>A0A495D140_9PROT</name>
<evidence type="ECO:0000256" key="3">
    <source>
        <dbReference type="ARBA" id="ARBA00012499"/>
    </source>
</evidence>
<feature type="domain" description="MsrB" evidence="8">
    <location>
        <begin position="9"/>
        <end position="131"/>
    </location>
</feature>
<keyword evidence="5" id="KW-0862">Zinc</keyword>
<dbReference type="AlphaFoldDB" id="A0A495D140"/>
<comment type="caution">
    <text evidence="9">The sequence shown here is derived from an EMBL/GenBank/DDBJ whole genome shotgun (WGS) entry which is preliminary data.</text>
</comment>
<dbReference type="PANTHER" id="PTHR10173:SF52">
    <property type="entry name" value="METHIONINE-R-SULFOXIDE REDUCTASE B1"/>
    <property type="match status" value="1"/>
</dbReference>
<dbReference type="GO" id="GO:0006979">
    <property type="term" value="P:response to oxidative stress"/>
    <property type="evidence" value="ECO:0007669"/>
    <property type="project" value="InterPro"/>
</dbReference>
<dbReference type="Pfam" id="PF01641">
    <property type="entry name" value="SelR"/>
    <property type="match status" value="1"/>
</dbReference>
<comment type="catalytic activity">
    <reaction evidence="7">
        <text>L-methionyl-[protein] + [thioredoxin]-disulfide + H2O = L-methionyl-(R)-S-oxide-[protein] + [thioredoxin]-dithiol</text>
        <dbReference type="Rhea" id="RHEA:24164"/>
        <dbReference type="Rhea" id="RHEA-COMP:10698"/>
        <dbReference type="Rhea" id="RHEA-COMP:10700"/>
        <dbReference type="Rhea" id="RHEA-COMP:12313"/>
        <dbReference type="Rhea" id="RHEA-COMP:12314"/>
        <dbReference type="ChEBI" id="CHEBI:15377"/>
        <dbReference type="ChEBI" id="CHEBI:16044"/>
        <dbReference type="ChEBI" id="CHEBI:29950"/>
        <dbReference type="ChEBI" id="CHEBI:45764"/>
        <dbReference type="ChEBI" id="CHEBI:50058"/>
        <dbReference type="EC" id="1.8.4.12"/>
    </reaction>
</comment>
<sequence>MPRLSAAEIEALKAKLDADTHAIAFQEGTERAFTHPFNAEKRDGSYHCKVCDIPLFASDHKYDSGSGWPSFWQPVEGDNVETKTDFKLRLPRTEIHCANCGAHLGHVFPDGPQPTGQRYCTNGGVLDFKPGDGEK</sequence>
<evidence type="ECO:0000256" key="2">
    <source>
        <dbReference type="ARBA" id="ARBA00007174"/>
    </source>
</evidence>
<evidence type="ECO:0000256" key="4">
    <source>
        <dbReference type="ARBA" id="ARBA00022723"/>
    </source>
</evidence>
<organism evidence="9 10">
    <name type="scientific">Maricaulis maris</name>
    <dbReference type="NCBI Taxonomy" id="74318"/>
    <lineage>
        <taxon>Bacteria</taxon>
        <taxon>Pseudomonadati</taxon>
        <taxon>Pseudomonadota</taxon>
        <taxon>Alphaproteobacteria</taxon>
        <taxon>Maricaulales</taxon>
        <taxon>Maricaulaceae</taxon>
        <taxon>Maricaulis</taxon>
    </lineage>
</organism>